<evidence type="ECO:0000313" key="2">
    <source>
        <dbReference type="Proteomes" id="UP000004324"/>
    </source>
</evidence>
<gene>
    <name evidence="1" type="ORF">FB4_4106</name>
</gene>
<protein>
    <submittedName>
        <fullName evidence="1">Uncharacterized protein</fullName>
    </submittedName>
</protein>
<accession>I9AWV9</accession>
<dbReference type="Proteomes" id="UP000004324">
    <property type="component" value="Unassembled WGS sequence"/>
</dbReference>
<name>I9AWV9_9FIRM</name>
<dbReference type="PATRIC" id="fig|1149862.3.peg.3075"/>
<keyword evidence="2" id="KW-1185">Reference proteome</keyword>
<evidence type="ECO:0000313" key="1">
    <source>
        <dbReference type="EMBL" id="EIW17357.1"/>
    </source>
</evidence>
<reference evidence="1 2" key="1">
    <citation type="journal article" date="2012" name="J. Bacteriol.">
        <title>Draft Genome Sequences for Two Metal-Reducing Pelosinus fermentans Strains Isolated from a Cr(VI)-Contaminated Site and for Type Strain R7.</title>
        <authorList>
            <person name="Brown S.D."/>
            <person name="Podar M."/>
            <person name="Klingeman D.M."/>
            <person name="Johnson C.M."/>
            <person name="Yang Z.K."/>
            <person name="Utturkar S.M."/>
            <person name="Land M.L."/>
            <person name="Mosher J.J."/>
            <person name="Hurt R.A.Jr."/>
            <person name="Phelps T.J."/>
            <person name="Palumbo A.V."/>
            <person name="Arkin A.P."/>
            <person name="Hazen T.C."/>
            <person name="Elias D.A."/>
        </authorList>
    </citation>
    <scope>NUCLEOTIDE SEQUENCE [LARGE SCALE GENOMIC DNA]</scope>
    <source>
        <strain evidence="1 2">B4</strain>
    </source>
</reference>
<dbReference type="OrthoDB" id="2817390at2"/>
<dbReference type="EMBL" id="AKVJ01000030">
    <property type="protein sequence ID" value="EIW17357.1"/>
    <property type="molecule type" value="Genomic_DNA"/>
</dbReference>
<organism evidence="1 2">
    <name type="scientific">Pelosinus fermentans B4</name>
    <dbReference type="NCBI Taxonomy" id="1149862"/>
    <lineage>
        <taxon>Bacteria</taxon>
        <taxon>Bacillati</taxon>
        <taxon>Bacillota</taxon>
        <taxon>Negativicutes</taxon>
        <taxon>Selenomonadales</taxon>
        <taxon>Sporomusaceae</taxon>
        <taxon>Pelosinus</taxon>
    </lineage>
</organism>
<comment type="caution">
    <text evidence="1">The sequence shown here is derived from an EMBL/GenBank/DDBJ whole genome shotgun (WGS) entry which is preliminary data.</text>
</comment>
<proteinExistence type="predicted"/>
<dbReference type="AlphaFoldDB" id="I9AWV9"/>
<sequence>MCMKNLLIPIIAQLQKKRPIFHSEADLQHALAWELHKQHPDAEIRLEYPINQARRTYLDMWIVFPDGQKLALELKYKTRRIQLEADSEKFILANHSAHDCGRYDALRDIQRIEEIVQADKEVFGAVLFMTNDSAYWEPPRTLDTMDASFRIHDESTLSGTRQWAAHTGAGTMKGREAAINIHGKYTVQWQEYSSFERQTGSRFRFFLLPINMTKK</sequence>